<proteinExistence type="predicted"/>
<dbReference type="AlphaFoldDB" id="H1Z2L4"/>
<sequence>MMKRTAVCLIIIISLLIPSVFALELPEPVIIAKSDSAKYNSVAFDGTTVAWIEYGLNDDNTLSGSIKKFDINSGRQETVIADPSGKFSLEISGDRYVWSDQRGIFYYDDSSNLLTYLYSVNKQHSPVIDDNIIVWEEKTRNHSFLRMYDVSTGEYRDVVEESEPGHNYYLPAISGDRLVFIDKNTVTSEISLVFCNLTTKSLTDVSGMPFIYQPPAIDGDVVVWVGRYNDNYSIWMYNISSGEKRPVAPSDEYQMYPDICGNNIVWGCYGQSGQNVRDGGDIWLYDIAADVSKMISPDGENQDFPRASENYVVWTDRHGSAHDVYLFNIPGSSDIISYSGRNTGVHSSPTPFPTPDTKVRYYSKISEGKTEWYSLSPSEESDRISFEIRWKNSDDEISLSVVSPDNSIWHFSDEDDLKNDSAIRMTVSGINSGYYTKGEWTIAVTGDVISDSNSHYDICWY</sequence>
<keyword evidence="2" id="KW-1185">Reference proteome</keyword>
<organism evidence="1 2">
    <name type="scientific">Methanoplanus limicola DSM 2279</name>
    <dbReference type="NCBI Taxonomy" id="937775"/>
    <lineage>
        <taxon>Archaea</taxon>
        <taxon>Methanobacteriati</taxon>
        <taxon>Methanobacteriota</taxon>
        <taxon>Stenosarchaea group</taxon>
        <taxon>Methanomicrobia</taxon>
        <taxon>Methanomicrobiales</taxon>
        <taxon>Methanomicrobiaceae</taxon>
        <taxon>Methanoplanus</taxon>
    </lineage>
</organism>
<reference evidence="1 2" key="1">
    <citation type="submission" date="2011-10" db="EMBL/GenBank/DDBJ databases">
        <title>The Improved High-Quality Draft genome of Methanoplanus limicola DSM 2279.</title>
        <authorList>
            <consortium name="US DOE Joint Genome Institute (JGI-PGF)"/>
            <person name="Lucas S."/>
            <person name="Copeland A."/>
            <person name="Lapidus A."/>
            <person name="Glavina del Rio T."/>
            <person name="Dalin E."/>
            <person name="Tice H."/>
            <person name="Bruce D."/>
            <person name="Goodwin L."/>
            <person name="Pitluck S."/>
            <person name="Peters L."/>
            <person name="Mikhailova N."/>
            <person name="Lu M."/>
            <person name="Kyrpides N."/>
            <person name="Mavromatis K."/>
            <person name="Ivanova N."/>
            <person name="Markowitz V."/>
            <person name="Cheng J.-F."/>
            <person name="Hugenholtz P."/>
            <person name="Woyke T."/>
            <person name="Wu D."/>
            <person name="Wirth R."/>
            <person name="Brambilla E.-M."/>
            <person name="Klenk H.-P."/>
            <person name="Eisen J.A."/>
        </authorList>
    </citation>
    <scope>NUCLEOTIDE SEQUENCE [LARGE SCALE GENOMIC DNA]</scope>
    <source>
        <strain evidence="1 2">DSM 2279</strain>
    </source>
</reference>
<dbReference type="PANTHER" id="PTHR36842:SF1">
    <property type="entry name" value="PROTEIN TOLB"/>
    <property type="match status" value="1"/>
</dbReference>
<evidence type="ECO:0000313" key="1">
    <source>
        <dbReference type="EMBL" id="EHQ36417.1"/>
    </source>
</evidence>
<dbReference type="HOGENOM" id="CLU_596681_0_0_2"/>
<dbReference type="RefSeq" id="WP_004078673.1">
    <property type="nucleotide sequence ID" value="NZ_CM001436.1"/>
</dbReference>
<dbReference type="InterPro" id="IPR011042">
    <property type="entry name" value="6-blade_b-propeller_TolB-like"/>
</dbReference>
<evidence type="ECO:0008006" key="3">
    <source>
        <dbReference type="Google" id="ProtNLM"/>
    </source>
</evidence>
<evidence type="ECO:0000313" key="2">
    <source>
        <dbReference type="Proteomes" id="UP000005741"/>
    </source>
</evidence>
<dbReference type="InterPro" id="IPR027618">
    <property type="entry name" value="Beta_prop_Msarc"/>
</dbReference>
<dbReference type="Proteomes" id="UP000005741">
    <property type="component" value="Chromosome"/>
</dbReference>
<dbReference type="NCBIfam" id="TIGR04275">
    <property type="entry name" value="beta_prop_Msarc"/>
    <property type="match status" value="2"/>
</dbReference>
<accession>H1Z2L4</accession>
<dbReference type="SUPFAM" id="SSF69304">
    <property type="entry name" value="Tricorn protease N-terminal domain"/>
    <property type="match status" value="2"/>
</dbReference>
<protein>
    <recommendedName>
        <fullName evidence="3">WD40-like beta Propeller containing protein</fullName>
    </recommendedName>
</protein>
<gene>
    <name evidence="1" type="ORF">Metlim_2364</name>
</gene>
<dbReference type="EMBL" id="CM001436">
    <property type="protein sequence ID" value="EHQ36417.1"/>
    <property type="molecule type" value="Genomic_DNA"/>
</dbReference>
<dbReference type="InParanoid" id="H1Z2L4"/>
<dbReference type="Gene3D" id="2.120.10.30">
    <property type="entry name" value="TolB, C-terminal domain"/>
    <property type="match status" value="1"/>
</dbReference>
<dbReference type="STRING" id="937775.Metlim_2364"/>
<name>H1Z2L4_9EURY</name>
<dbReference type="PANTHER" id="PTHR36842">
    <property type="entry name" value="PROTEIN TOLB HOMOLOG"/>
    <property type="match status" value="1"/>
</dbReference>